<evidence type="ECO:0000256" key="7">
    <source>
        <dbReference type="ARBA" id="ARBA00023235"/>
    </source>
</evidence>
<reference evidence="10" key="1">
    <citation type="submission" date="2018-04" db="EMBL/GenBank/DDBJ databases">
        <title>Transcriptome of Schizaphis graminum biotype I.</title>
        <authorList>
            <person name="Scully E.D."/>
            <person name="Geib S.M."/>
            <person name="Palmer N.A."/>
            <person name="Koch K."/>
            <person name="Bradshaw J."/>
            <person name="Heng-Moss T."/>
            <person name="Sarath G."/>
        </authorList>
    </citation>
    <scope>NUCLEOTIDE SEQUENCE</scope>
</reference>
<evidence type="ECO:0000256" key="5">
    <source>
        <dbReference type="ARBA" id="ARBA00022857"/>
    </source>
</evidence>
<comment type="pathway">
    <text evidence="2">Nucleotide-sugar biosynthesis; GDP-L-fucose biosynthesis via de novo pathway; GDP-L-fucose from GDP-alpha-D-mannose: step 2/2.</text>
</comment>
<keyword evidence="6" id="KW-0560">Oxidoreductase</keyword>
<evidence type="ECO:0000313" key="10">
    <source>
        <dbReference type="EMBL" id="MBY24866.1"/>
    </source>
</evidence>
<evidence type="ECO:0000256" key="3">
    <source>
        <dbReference type="ARBA" id="ARBA00005959"/>
    </source>
</evidence>
<evidence type="ECO:0000256" key="1">
    <source>
        <dbReference type="ARBA" id="ARBA00002870"/>
    </source>
</evidence>
<organism evidence="10">
    <name type="scientific">Schizaphis graminum</name>
    <name type="common">Green bug aphid</name>
    <dbReference type="NCBI Taxonomy" id="13262"/>
    <lineage>
        <taxon>Eukaryota</taxon>
        <taxon>Metazoa</taxon>
        <taxon>Ecdysozoa</taxon>
        <taxon>Arthropoda</taxon>
        <taxon>Hexapoda</taxon>
        <taxon>Insecta</taxon>
        <taxon>Pterygota</taxon>
        <taxon>Neoptera</taxon>
        <taxon>Paraneoptera</taxon>
        <taxon>Hemiptera</taxon>
        <taxon>Sternorrhyncha</taxon>
        <taxon>Aphidomorpha</taxon>
        <taxon>Aphidoidea</taxon>
        <taxon>Aphididae</taxon>
        <taxon>Aphidini</taxon>
        <taxon>Schizaphis</taxon>
    </lineage>
</organism>
<evidence type="ECO:0000256" key="8">
    <source>
        <dbReference type="ARBA" id="ARBA00032995"/>
    </source>
</evidence>
<evidence type="ECO:0000256" key="2">
    <source>
        <dbReference type="ARBA" id="ARBA00004883"/>
    </source>
</evidence>
<dbReference type="Pfam" id="PF01370">
    <property type="entry name" value="Epimerase"/>
    <property type="match status" value="1"/>
</dbReference>
<sequence>MVGGLFHNMNNNLDFLRKNVHINDNVLETSFQYNVKKVVSCLSTCIFPDKTSYPINETMIHNGPPHPSNFGYSYAKRLLDIANKAYHQKHGVIYTSVVPCNVFGPHDNFDLQNAHVVPALIHRLHIAIEKGDDKFVVLGSGKPLRQFIYSLDLARLFVWVLRNYNDVEPIILSVDEKDEITIRLLAEMIAKSFNFQGVLEFDTSAADGQIKKTASNEKLRKLLPNFKFTNLETAIADTVEWFKNNHKQARLVAP</sequence>
<dbReference type="AlphaFoldDB" id="A0A2S2P7G5"/>
<dbReference type="Gene3D" id="3.90.25.10">
    <property type="entry name" value="UDP-galactose 4-epimerase, domain 1"/>
    <property type="match status" value="1"/>
</dbReference>
<keyword evidence="5" id="KW-0521">NADP</keyword>
<proteinExistence type="inferred from homology"/>
<evidence type="ECO:0000259" key="9">
    <source>
        <dbReference type="Pfam" id="PF01370"/>
    </source>
</evidence>
<evidence type="ECO:0000256" key="4">
    <source>
        <dbReference type="ARBA" id="ARBA00012371"/>
    </source>
</evidence>
<dbReference type="PANTHER" id="PTHR43238:SF1">
    <property type="entry name" value="GDP-L-FUCOSE SYNTHASE"/>
    <property type="match status" value="1"/>
</dbReference>
<dbReference type="InterPro" id="IPR028614">
    <property type="entry name" value="GDP_fucose/colitose_synth"/>
</dbReference>
<dbReference type="GO" id="GO:0050577">
    <property type="term" value="F:GDP-L-fucose synthase activity"/>
    <property type="evidence" value="ECO:0007669"/>
    <property type="project" value="UniProtKB-EC"/>
</dbReference>
<dbReference type="CDD" id="cd05239">
    <property type="entry name" value="GDP_FS_SDR_e"/>
    <property type="match status" value="1"/>
</dbReference>
<dbReference type="EMBL" id="GGMR01012247">
    <property type="protein sequence ID" value="MBY24866.1"/>
    <property type="molecule type" value="Transcribed_RNA"/>
</dbReference>
<comment type="function">
    <text evidence="1">Catalyzes the two-step NADP-dependent conversion of GDP-4-dehydro-6-deoxy-D-mannose to GDP-fucose, involving an epimerase and a reductase reaction.</text>
</comment>
<dbReference type="InterPro" id="IPR036291">
    <property type="entry name" value="NAD(P)-bd_dom_sf"/>
</dbReference>
<dbReference type="PANTHER" id="PTHR43238">
    <property type="entry name" value="GDP-L-FUCOSE SYNTHASE"/>
    <property type="match status" value="1"/>
</dbReference>
<dbReference type="GO" id="GO:0042351">
    <property type="term" value="P:'de novo' GDP-L-fucose biosynthetic process"/>
    <property type="evidence" value="ECO:0007669"/>
    <property type="project" value="UniProtKB-UniPathway"/>
</dbReference>
<accession>A0A2S2P7G5</accession>
<dbReference type="SUPFAM" id="SSF51735">
    <property type="entry name" value="NAD(P)-binding Rossmann-fold domains"/>
    <property type="match status" value="1"/>
</dbReference>
<dbReference type="EC" id="1.1.1.271" evidence="4"/>
<dbReference type="Gene3D" id="3.40.50.720">
    <property type="entry name" value="NAD(P)-binding Rossmann-like Domain"/>
    <property type="match status" value="1"/>
</dbReference>
<protein>
    <recommendedName>
        <fullName evidence="4">GDP-L-fucose synthase</fullName>
        <ecNumber evidence="4">1.1.1.271</ecNumber>
    </recommendedName>
    <alternativeName>
        <fullName evidence="8">GDP-4-keto-6-deoxy-D-mannose-3,5-epimerase-4-reductase</fullName>
    </alternativeName>
</protein>
<dbReference type="UniPathway" id="UPA00128">
    <property type="reaction ID" value="UER00191"/>
</dbReference>
<keyword evidence="7" id="KW-0413">Isomerase</keyword>
<gene>
    <name evidence="10" type="primary">Gmer</name>
    <name evidence="10" type="ORF">g.38452</name>
</gene>
<feature type="domain" description="NAD-dependent epimerase/dehydratase" evidence="9">
    <location>
        <begin position="3"/>
        <end position="167"/>
    </location>
</feature>
<dbReference type="InterPro" id="IPR001509">
    <property type="entry name" value="Epimerase_deHydtase"/>
</dbReference>
<dbReference type="GO" id="GO:0016853">
    <property type="term" value="F:isomerase activity"/>
    <property type="evidence" value="ECO:0007669"/>
    <property type="project" value="UniProtKB-KW"/>
</dbReference>
<name>A0A2S2P7G5_SCHGA</name>
<evidence type="ECO:0000256" key="6">
    <source>
        <dbReference type="ARBA" id="ARBA00023002"/>
    </source>
</evidence>
<comment type="similarity">
    <text evidence="3">Belongs to the NAD(P)-dependent epimerase/dehydratase family. Fucose synthase subfamily.</text>
</comment>